<name>A0A4P9WJI1_9FUNG</name>
<dbReference type="PANTHER" id="PTHR12143:SF19">
    <property type="entry name" value="PEPTIDE-N(4)-(N-ACETYL-BETA-GLUCOSAMINYL)ASPARAGINE AMIDASE"/>
    <property type="match status" value="1"/>
</dbReference>
<dbReference type="OrthoDB" id="409136at2759"/>
<feature type="domain" description="Transglutaminase-like" evidence="4">
    <location>
        <begin position="142"/>
        <end position="197"/>
    </location>
</feature>
<sequence length="309" mass="35163">MQVRLAFVERNRLQKATGSAVHLARLPKRSVHSNSRLCQDKAREQIPVETLHAQAHLRVEANPSACFDEELLKCLLQWFKGEYFKWVDAPPCDNCNLTTTSVGAAPATPEESRHGGHRVELYMCVTCRAHTRFPRYNDPAKLMETRRGRCGEWANVFTLFCKAMGYEARYVLDFTDHVWTEVYSQRQKRWIHCDSCEGEGSFDNPLLYEAGWGKKLDYAFAFSAVEVVDVIRRYTAKIDEVRQRRTLVDEAWLKNALEALTLNRRAGLSPSARAEVEARSLLEAQELSAVRVTPTAGALAPRQSGSVEW</sequence>
<dbReference type="InterPro" id="IPR050883">
    <property type="entry name" value="PNGase"/>
</dbReference>
<gene>
    <name evidence="5" type="ORF">BDK51DRAFT_24230</name>
</gene>
<protein>
    <recommendedName>
        <fullName evidence="4">Transglutaminase-like domain-containing protein</fullName>
    </recommendedName>
</protein>
<dbReference type="Proteomes" id="UP000269721">
    <property type="component" value="Unassembled WGS sequence"/>
</dbReference>
<evidence type="ECO:0000256" key="3">
    <source>
        <dbReference type="ARBA" id="ARBA00022833"/>
    </source>
</evidence>
<dbReference type="AlphaFoldDB" id="A0A4P9WJI1"/>
<dbReference type="Gene3D" id="3.10.620.30">
    <property type="match status" value="1"/>
</dbReference>
<accession>A0A4P9WJI1</accession>
<dbReference type="GO" id="GO:0000224">
    <property type="term" value="F:peptide-N4-(N-acetyl-beta-glucosaminyl)asparagine amidase activity"/>
    <property type="evidence" value="ECO:0007669"/>
    <property type="project" value="TreeGrafter"/>
</dbReference>
<evidence type="ECO:0000313" key="6">
    <source>
        <dbReference type="Proteomes" id="UP000269721"/>
    </source>
</evidence>
<evidence type="ECO:0000256" key="1">
    <source>
        <dbReference type="ARBA" id="ARBA00009390"/>
    </source>
</evidence>
<dbReference type="Gene3D" id="2.20.25.10">
    <property type="match status" value="1"/>
</dbReference>
<dbReference type="SUPFAM" id="SSF54001">
    <property type="entry name" value="Cysteine proteinases"/>
    <property type="match status" value="1"/>
</dbReference>
<dbReference type="GO" id="GO:0006516">
    <property type="term" value="P:glycoprotein catabolic process"/>
    <property type="evidence" value="ECO:0007669"/>
    <property type="project" value="TreeGrafter"/>
</dbReference>
<organism evidence="5 6">
    <name type="scientific">Blyttiomyces helicus</name>
    <dbReference type="NCBI Taxonomy" id="388810"/>
    <lineage>
        <taxon>Eukaryota</taxon>
        <taxon>Fungi</taxon>
        <taxon>Fungi incertae sedis</taxon>
        <taxon>Chytridiomycota</taxon>
        <taxon>Chytridiomycota incertae sedis</taxon>
        <taxon>Chytridiomycetes</taxon>
        <taxon>Chytridiomycetes incertae sedis</taxon>
        <taxon>Blyttiomyces</taxon>
    </lineage>
</organism>
<evidence type="ECO:0000256" key="2">
    <source>
        <dbReference type="ARBA" id="ARBA00022723"/>
    </source>
</evidence>
<dbReference type="EMBL" id="KZ994605">
    <property type="protein sequence ID" value="RKO92522.1"/>
    <property type="molecule type" value="Genomic_DNA"/>
</dbReference>
<dbReference type="InterPro" id="IPR002931">
    <property type="entry name" value="Transglutaminase-like"/>
</dbReference>
<dbReference type="FunFam" id="2.20.25.10:FF:000011">
    <property type="entry name" value="peptide-N(4)-(N-acetyl-beta- glucosaminyl)asparagine amidase"/>
    <property type="match status" value="1"/>
</dbReference>
<dbReference type="GO" id="GO:0005829">
    <property type="term" value="C:cytosol"/>
    <property type="evidence" value="ECO:0007669"/>
    <property type="project" value="TreeGrafter"/>
</dbReference>
<feature type="non-terminal residue" evidence="5">
    <location>
        <position position="309"/>
    </location>
</feature>
<keyword evidence="2" id="KW-0479">Metal-binding</keyword>
<keyword evidence="3" id="KW-0862">Zinc</keyword>
<dbReference type="Pfam" id="PF01841">
    <property type="entry name" value="Transglut_core"/>
    <property type="match status" value="1"/>
</dbReference>
<reference evidence="6" key="1">
    <citation type="journal article" date="2018" name="Nat. Microbiol.">
        <title>Leveraging single-cell genomics to expand the fungal tree of life.</title>
        <authorList>
            <person name="Ahrendt S.R."/>
            <person name="Quandt C.A."/>
            <person name="Ciobanu D."/>
            <person name="Clum A."/>
            <person name="Salamov A."/>
            <person name="Andreopoulos B."/>
            <person name="Cheng J.F."/>
            <person name="Woyke T."/>
            <person name="Pelin A."/>
            <person name="Henrissat B."/>
            <person name="Reynolds N.K."/>
            <person name="Benny G.L."/>
            <person name="Smith M.E."/>
            <person name="James T.Y."/>
            <person name="Grigoriev I.V."/>
        </authorList>
    </citation>
    <scope>NUCLEOTIDE SEQUENCE [LARGE SCALE GENOMIC DNA]</scope>
</reference>
<comment type="similarity">
    <text evidence="1">Belongs to the transglutaminase-like superfamily. PNGase family.</text>
</comment>
<dbReference type="SMART" id="SM00460">
    <property type="entry name" value="TGc"/>
    <property type="match status" value="1"/>
</dbReference>
<dbReference type="PANTHER" id="PTHR12143">
    <property type="entry name" value="PEPTIDE N-GLYCANASE PNGASE -RELATED"/>
    <property type="match status" value="1"/>
</dbReference>
<evidence type="ECO:0000313" key="5">
    <source>
        <dbReference type="EMBL" id="RKO92522.1"/>
    </source>
</evidence>
<proteinExistence type="inferred from homology"/>
<dbReference type="InterPro" id="IPR038765">
    <property type="entry name" value="Papain-like_cys_pep_sf"/>
</dbReference>
<keyword evidence="6" id="KW-1185">Reference proteome</keyword>
<evidence type="ECO:0000259" key="4">
    <source>
        <dbReference type="SMART" id="SM00460"/>
    </source>
</evidence>
<dbReference type="GO" id="GO:0005634">
    <property type="term" value="C:nucleus"/>
    <property type="evidence" value="ECO:0007669"/>
    <property type="project" value="TreeGrafter"/>
</dbReference>
<dbReference type="GO" id="GO:0046872">
    <property type="term" value="F:metal ion binding"/>
    <property type="evidence" value="ECO:0007669"/>
    <property type="project" value="UniProtKB-KW"/>
</dbReference>